<reference evidence="1" key="1">
    <citation type="journal article" date="2016" name="Mol. Ecol. Resour.">
        <title>Evaluation of the impact of RNA preservation methods of spiders for de novo transcriptome assembly.</title>
        <authorList>
            <person name="Kono N."/>
            <person name="Nakamura H."/>
            <person name="Ito Y."/>
            <person name="Tomita M."/>
            <person name="Arakawa K."/>
        </authorList>
    </citation>
    <scope>NUCLEOTIDE SEQUENCE</scope>
    <source>
        <tissue evidence="1">Whole body</tissue>
    </source>
</reference>
<name>A0A2L2Z1N7_PARTP</name>
<accession>A0A2L2Z1N7</accession>
<dbReference type="EMBL" id="IAAA01098390">
    <property type="protein sequence ID" value="LAA14332.1"/>
    <property type="molecule type" value="mRNA"/>
</dbReference>
<proteinExistence type="evidence at transcript level"/>
<protein>
    <submittedName>
        <fullName evidence="1">Zinc finger protein 341</fullName>
    </submittedName>
</protein>
<dbReference type="OrthoDB" id="6506615at2759"/>
<organism evidence="1">
    <name type="scientific">Parasteatoda tepidariorum</name>
    <name type="common">Common house spider</name>
    <name type="synonym">Achaearanea tepidariorum</name>
    <dbReference type="NCBI Taxonomy" id="114398"/>
    <lineage>
        <taxon>Eukaryota</taxon>
        <taxon>Metazoa</taxon>
        <taxon>Ecdysozoa</taxon>
        <taxon>Arthropoda</taxon>
        <taxon>Chelicerata</taxon>
        <taxon>Arachnida</taxon>
        <taxon>Araneae</taxon>
        <taxon>Araneomorphae</taxon>
        <taxon>Entelegynae</taxon>
        <taxon>Araneoidea</taxon>
        <taxon>Theridiidae</taxon>
        <taxon>Parasteatoda</taxon>
    </lineage>
</organism>
<evidence type="ECO:0000313" key="1">
    <source>
        <dbReference type="EMBL" id="LAA14332.1"/>
    </source>
</evidence>
<sequence>MAQLLLSSCPTTGMSLSDNQAVVTVHSMIDQQMVNQTETAAHLEDSDLFQCGKC</sequence>
<dbReference type="AlphaFoldDB" id="A0A2L2Z1N7"/>